<accession>A0A482PMH4</accession>
<dbReference type="EMBL" id="CP038008">
    <property type="protein sequence ID" value="QBY31981.1"/>
    <property type="molecule type" value="Genomic_DNA"/>
</dbReference>
<evidence type="ECO:0000313" key="1">
    <source>
        <dbReference type="EMBL" id="QBY31981.1"/>
    </source>
</evidence>
<sequence length="342" mass="38351">MMQVVTATPERDACLLRLLEENAMQGDIDLVMTRRPTYFSPQSEFGVAHTALALEEARAVGMCRLTEHAGFANGEPQKLGYLGSLRIIPDHRHRIRVLKAGFQYLRQLPPPTRCYTSIAADNHSALRLLERGVAGLPEYRYLGEMCSLAISHRRGRQHNLWRIMPAERYHAVAEYYRRRAVQRQLAPEVDADWLLNSGATVLGYGDVNSLKACAVLWNQQAFKQVLVAGYSSRTRLLRPLYNGYARVTGRVTLPATGQTLDQSFLAFFAADDDAPLLALIEDALVLSSTPIVTLGLPAALPGVRKLIKDTRATVYRTRLYGVDLIARPEWDNRIVWPEIALL</sequence>
<dbReference type="AlphaFoldDB" id="A0A482PMH4"/>
<protein>
    <submittedName>
        <fullName evidence="1">N-acetyltransferase</fullName>
    </submittedName>
</protein>
<organism evidence="1">
    <name type="scientific">Citrobacter rodentium</name>
    <dbReference type="NCBI Taxonomy" id="67825"/>
    <lineage>
        <taxon>Bacteria</taxon>
        <taxon>Pseudomonadati</taxon>
        <taxon>Pseudomonadota</taxon>
        <taxon>Gammaproteobacteria</taxon>
        <taxon>Enterobacterales</taxon>
        <taxon>Enterobacteriaceae</taxon>
        <taxon>Citrobacter</taxon>
    </lineage>
</organism>
<dbReference type="GO" id="GO:0016740">
    <property type="term" value="F:transferase activity"/>
    <property type="evidence" value="ECO:0007669"/>
    <property type="project" value="UniProtKB-KW"/>
</dbReference>
<keyword evidence="1" id="KW-0808">Transferase</keyword>
<gene>
    <name evidence="1" type="ORF">E2R62_06975</name>
</gene>
<dbReference type="InterPro" id="IPR016181">
    <property type="entry name" value="Acyl_CoA_acyltransferase"/>
</dbReference>
<dbReference type="SUPFAM" id="SSF55729">
    <property type="entry name" value="Acyl-CoA N-acyltransferases (Nat)"/>
    <property type="match status" value="1"/>
</dbReference>
<reference evidence="1" key="1">
    <citation type="submission" date="2019-03" db="EMBL/GenBank/DDBJ databases">
        <title>Complete genome sequence of enteropathogenic Citrobacter rodentium strain DBS100.</title>
        <authorList>
            <person name="Popov G."/>
            <person name="Fiebig A."/>
            <person name="Shideler S."/>
            <person name="Coombes B."/>
            <person name="Savchenko A."/>
        </authorList>
    </citation>
    <scope>NUCLEOTIDE SEQUENCE</scope>
    <source>
        <strain evidence="1">DBS100</strain>
    </source>
</reference>
<proteinExistence type="predicted"/>
<name>A0A482PMH4_CITRO</name>